<evidence type="ECO:0000256" key="2">
    <source>
        <dbReference type="SAM" id="MobiDB-lite"/>
    </source>
</evidence>
<evidence type="ECO:0000256" key="1">
    <source>
        <dbReference type="PROSITE-ProRule" id="PRU00023"/>
    </source>
</evidence>
<dbReference type="EMBL" id="CP111025">
    <property type="protein sequence ID" value="WAR26724.1"/>
    <property type="molecule type" value="Genomic_DNA"/>
</dbReference>
<protein>
    <submittedName>
        <fullName evidence="3">Uncharacterized protein</fullName>
    </submittedName>
</protein>
<dbReference type="PROSITE" id="PS50297">
    <property type="entry name" value="ANK_REP_REGION"/>
    <property type="match status" value="1"/>
</dbReference>
<reference evidence="3" key="1">
    <citation type="submission" date="2022-11" db="EMBL/GenBank/DDBJ databases">
        <title>Centuries of genome instability and evolution in soft-shell clam transmissible cancer (bioRxiv).</title>
        <authorList>
            <person name="Hart S.F.M."/>
            <person name="Yonemitsu M.A."/>
            <person name="Giersch R.M."/>
            <person name="Beal B.F."/>
            <person name="Arriagada G."/>
            <person name="Davis B.W."/>
            <person name="Ostrander E.A."/>
            <person name="Goff S.P."/>
            <person name="Metzger M.J."/>
        </authorList>
    </citation>
    <scope>NUCLEOTIDE SEQUENCE</scope>
    <source>
        <strain evidence="3">MELC-2E11</strain>
        <tissue evidence="3">Siphon/mantle</tissue>
    </source>
</reference>
<keyword evidence="4" id="KW-1185">Reference proteome</keyword>
<keyword evidence="1" id="KW-0040">ANK repeat</keyword>
<dbReference type="PROSITE" id="PS50088">
    <property type="entry name" value="ANK_REPEAT"/>
    <property type="match status" value="1"/>
</dbReference>
<feature type="compositionally biased region" description="Polar residues" evidence="2">
    <location>
        <begin position="600"/>
        <end position="619"/>
    </location>
</feature>
<feature type="region of interest" description="Disordered" evidence="2">
    <location>
        <begin position="16"/>
        <end position="53"/>
    </location>
</feature>
<feature type="region of interest" description="Disordered" evidence="2">
    <location>
        <begin position="581"/>
        <end position="619"/>
    </location>
</feature>
<feature type="compositionally biased region" description="Acidic residues" evidence="2">
    <location>
        <begin position="337"/>
        <end position="353"/>
    </location>
</feature>
<accession>A0ABY7FZZ2</accession>
<name>A0ABY7FZZ2_MYAAR</name>
<dbReference type="InterPro" id="IPR002110">
    <property type="entry name" value="Ankyrin_rpt"/>
</dbReference>
<feature type="compositionally biased region" description="Low complexity" evidence="2">
    <location>
        <begin position="309"/>
        <end position="323"/>
    </location>
</feature>
<dbReference type="Proteomes" id="UP001164746">
    <property type="component" value="Chromosome 14"/>
</dbReference>
<feature type="region of interest" description="Disordered" evidence="2">
    <location>
        <begin position="244"/>
        <end position="271"/>
    </location>
</feature>
<sequence length="619" mass="69689">MSLESGIIEEILEEFDSVESIEDDAKSDKSKRDEDGERIGRTDDSNKGDNGLNGAKCVHEDITDIAECKCKVVIIDDINPKDYLVIEEYSNTLAENIVQEAVLINEIYTRDRKTGTSKPGLDLPMNKDKLLGQMEAKSPGYDQYIIDKFLHSQADPLDTEDDVGFDGKEEYFRSELDWEGTYPGLNEEDSYIQGQISRSLPDEESDKNNNRLSGNLIDPFNEALQTIHEGEMLVIEDDFRQNGAPEMTSSVNDVRYASPKGNEDTRGLDQGENEVNTHQDILPDETQTPQQHVAFADEAPPESRESRISNADDASEASDANDAGELPVERPEVMEGLPEEEDEEEEEDGEPDCCEMTPLYYGESLLMVAIRSGQLTMAEFLVDNGVDRYHRHKLVEREANGGFSVHFIDARQMAYDTGMHELVEFLDFKANSLFPFIRPKLRDPHLRQPIAPFTPPALDEAMPIEMFIDPDEVVKLIAEERKRLAAEKIARELEMAEMRIKARKGKLANVENESVHNEMESNSLNDELSQVFGPDVGFDNMHPGSLLVKHDYNIPDMTKHVSVRGTRSSHLARQVNTNKAERLRLERNEPKRGTKEGEVETNTGPSSKTSVRAKSFAQS</sequence>
<proteinExistence type="predicted"/>
<feature type="compositionally biased region" description="Basic and acidic residues" evidence="2">
    <location>
        <begin position="581"/>
        <end position="598"/>
    </location>
</feature>
<feature type="region of interest" description="Disordered" evidence="2">
    <location>
        <begin position="295"/>
        <end position="353"/>
    </location>
</feature>
<feature type="repeat" description="ANK" evidence="1">
    <location>
        <begin position="361"/>
        <end position="393"/>
    </location>
</feature>
<evidence type="ECO:0000313" key="4">
    <source>
        <dbReference type="Proteomes" id="UP001164746"/>
    </source>
</evidence>
<evidence type="ECO:0000313" key="3">
    <source>
        <dbReference type="EMBL" id="WAR26724.1"/>
    </source>
</evidence>
<organism evidence="3 4">
    <name type="scientific">Mya arenaria</name>
    <name type="common">Soft-shell clam</name>
    <dbReference type="NCBI Taxonomy" id="6604"/>
    <lineage>
        <taxon>Eukaryota</taxon>
        <taxon>Metazoa</taxon>
        <taxon>Spiralia</taxon>
        <taxon>Lophotrochozoa</taxon>
        <taxon>Mollusca</taxon>
        <taxon>Bivalvia</taxon>
        <taxon>Autobranchia</taxon>
        <taxon>Heteroconchia</taxon>
        <taxon>Euheterodonta</taxon>
        <taxon>Imparidentia</taxon>
        <taxon>Neoheterodontei</taxon>
        <taxon>Myida</taxon>
        <taxon>Myoidea</taxon>
        <taxon>Myidae</taxon>
        <taxon>Mya</taxon>
    </lineage>
</organism>
<gene>
    <name evidence="3" type="ORF">MAR_012428</name>
</gene>
<feature type="compositionally biased region" description="Basic and acidic residues" evidence="2">
    <location>
        <begin position="23"/>
        <end position="47"/>
    </location>
</feature>